<dbReference type="GO" id="GO:0008233">
    <property type="term" value="F:peptidase activity"/>
    <property type="evidence" value="ECO:0007669"/>
    <property type="project" value="UniProtKB-KW"/>
</dbReference>
<evidence type="ECO:0000256" key="4">
    <source>
        <dbReference type="ARBA" id="ARBA00022692"/>
    </source>
</evidence>
<protein>
    <submittedName>
        <fullName evidence="10">Exosortase A</fullName>
    </submittedName>
</protein>
<feature type="transmembrane region" description="Helical" evidence="8">
    <location>
        <begin position="75"/>
        <end position="92"/>
    </location>
</feature>
<evidence type="ECO:0000256" key="7">
    <source>
        <dbReference type="ARBA" id="ARBA00023136"/>
    </source>
</evidence>
<accession>A0A4V3CTY1</accession>
<evidence type="ECO:0000256" key="6">
    <source>
        <dbReference type="ARBA" id="ARBA00022989"/>
    </source>
</evidence>
<evidence type="ECO:0000256" key="1">
    <source>
        <dbReference type="ARBA" id="ARBA00004651"/>
    </source>
</evidence>
<dbReference type="NCBIfam" id="TIGR04178">
    <property type="entry name" value="exo_archaeo"/>
    <property type="match status" value="1"/>
</dbReference>
<evidence type="ECO:0000313" key="11">
    <source>
        <dbReference type="Proteomes" id="UP000295361"/>
    </source>
</evidence>
<dbReference type="EMBL" id="SNXS01000001">
    <property type="protein sequence ID" value="TDP74608.1"/>
    <property type="molecule type" value="Genomic_DNA"/>
</dbReference>
<evidence type="ECO:0000256" key="3">
    <source>
        <dbReference type="ARBA" id="ARBA00022670"/>
    </source>
</evidence>
<evidence type="ECO:0000256" key="8">
    <source>
        <dbReference type="SAM" id="Phobius"/>
    </source>
</evidence>
<keyword evidence="4 8" id="KW-0812">Transmembrane</keyword>
<feature type="transmembrane region" description="Helical" evidence="8">
    <location>
        <begin position="47"/>
        <end position="63"/>
    </location>
</feature>
<reference evidence="10 11" key="1">
    <citation type="submission" date="2019-03" db="EMBL/GenBank/DDBJ databases">
        <title>Genomic Encyclopedia of Type Strains, Phase IV (KMG-IV): sequencing the most valuable type-strain genomes for metagenomic binning, comparative biology and taxonomic classification.</title>
        <authorList>
            <person name="Goeker M."/>
        </authorList>
    </citation>
    <scope>NUCLEOTIDE SEQUENCE [LARGE SCALE GENOMIC DNA]</scope>
    <source>
        <strain evidence="10 11">DSM 16998</strain>
    </source>
</reference>
<keyword evidence="5" id="KW-0378">Hydrolase</keyword>
<dbReference type="Proteomes" id="UP000295361">
    <property type="component" value="Unassembled WGS sequence"/>
</dbReference>
<keyword evidence="6 8" id="KW-1133">Transmembrane helix</keyword>
<dbReference type="Pfam" id="PF11984">
    <property type="entry name" value="DUF3485"/>
    <property type="match status" value="1"/>
</dbReference>
<dbReference type="InParanoid" id="A0A4V3CTY1"/>
<dbReference type="NCBIfam" id="TIGR03109">
    <property type="entry name" value="exosort_XrtA"/>
    <property type="match status" value="1"/>
</dbReference>
<dbReference type="RefSeq" id="WP_133699222.1">
    <property type="nucleotide sequence ID" value="NZ_SNXS01000001.1"/>
</dbReference>
<keyword evidence="7 8" id="KW-0472">Membrane</keyword>
<keyword evidence="11" id="KW-1185">Reference proteome</keyword>
<feature type="transmembrane region" description="Helical" evidence="8">
    <location>
        <begin position="125"/>
        <end position="144"/>
    </location>
</feature>
<feature type="domain" description="Methanolan biosynthesis EpsI" evidence="9">
    <location>
        <begin position="305"/>
        <end position="510"/>
    </location>
</feature>
<dbReference type="NCBIfam" id="TIGR02914">
    <property type="entry name" value="EpsI_fam"/>
    <property type="match status" value="1"/>
</dbReference>
<proteinExistence type="predicted"/>
<dbReference type="InterPro" id="IPR014263">
    <property type="entry name" value="Methanolan_biosynth_EpsI"/>
</dbReference>
<organism evidence="10 11">
    <name type="scientific">Roseateles toxinivorans</name>
    <dbReference type="NCBI Taxonomy" id="270368"/>
    <lineage>
        <taxon>Bacteria</taxon>
        <taxon>Pseudomonadati</taxon>
        <taxon>Pseudomonadota</taxon>
        <taxon>Betaproteobacteria</taxon>
        <taxon>Burkholderiales</taxon>
        <taxon>Sphaerotilaceae</taxon>
        <taxon>Roseateles</taxon>
    </lineage>
</organism>
<dbReference type="AlphaFoldDB" id="A0A4V3CTY1"/>
<feature type="transmembrane region" description="Helical" evidence="8">
    <location>
        <begin position="293"/>
        <end position="312"/>
    </location>
</feature>
<gene>
    <name evidence="10" type="ORF">DES47_101671</name>
</gene>
<feature type="transmembrane region" description="Helical" evidence="8">
    <location>
        <begin position="189"/>
        <end position="207"/>
    </location>
</feature>
<dbReference type="Pfam" id="PF09721">
    <property type="entry name" value="Exosortase_EpsH"/>
    <property type="match status" value="1"/>
</dbReference>
<feature type="transmembrane region" description="Helical" evidence="8">
    <location>
        <begin position="214"/>
        <end position="234"/>
    </location>
</feature>
<comment type="subcellular location">
    <subcellularLocation>
        <location evidence="1">Cell membrane</location>
        <topology evidence="1">Multi-pass membrane protein</topology>
    </subcellularLocation>
</comment>
<evidence type="ECO:0000259" key="9">
    <source>
        <dbReference type="Pfam" id="PF11984"/>
    </source>
</evidence>
<comment type="caution">
    <text evidence="10">The sequence shown here is derived from an EMBL/GenBank/DDBJ whole genome shotgun (WGS) entry which is preliminary data.</text>
</comment>
<evidence type="ECO:0000313" key="10">
    <source>
        <dbReference type="EMBL" id="TDP74608.1"/>
    </source>
</evidence>
<dbReference type="InterPro" id="IPR019127">
    <property type="entry name" value="Exosortase"/>
</dbReference>
<evidence type="ECO:0000256" key="5">
    <source>
        <dbReference type="ARBA" id="ARBA00022801"/>
    </source>
</evidence>
<dbReference type="InterPro" id="IPR017540">
    <property type="entry name" value="Exosortase-1"/>
</dbReference>
<sequence>MNSAIGMVDPTWRRALPALLLLLAAIFWALRDTLVAMVGIWERSETFAHAYVVPPIALWLIWRRRRVLQSMPARPNAWVLFLVAGFALLWLLGELVAVNAVTQLSLVCLLILSVPAVLGLDVARALLFPLGFLLFSVPFGEFLMPQLMSWTADFTVLALRLTGIPVYREGLQFVIPSGSWSVVEACSGIRYLIASVMVGTLFGYLNYRSARRRWIFVGVSFLVPLVANWLRAYIIVLLGHFSGNKLATGVDHLIYGWLFFGVVMVVMFMIGARWAEPDAQGEPMVSQGKIGSVASAHSFWIVALCAVALVAAPRFAFLALSHADDGGAAPVLTSLERPAAGWVPAADVDMQWAPEYKNPSATLNQTFAKNGHEIGMYVAYYRHQNSERKLVSSENVLVSSKNPKWAQVSSGSHGLDVDGSRLNLGAAELRGSAVADAATPRRLLVWHLYWVNGRLTRSDHEAKAFGALYRLLGRGDDGALLVFYVEKDAAAGAQAALESFVRENLSLIEAQLRQTRGR</sequence>
<dbReference type="InterPro" id="IPR026392">
    <property type="entry name" value="Exo/Archaeosortase_dom"/>
</dbReference>
<dbReference type="GO" id="GO:0005886">
    <property type="term" value="C:plasma membrane"/>
    <property type="evidence" value="ECO:0007669"/>
    <property type="project" value="UniProtKB-SubCell"/>
</dbReference>
<keyword evidence="2" id="KW-1003">Cell membrane</keyword>
<dbReference type="OrthoDB" id="9797363at2"/>
<dbReference type="InterPro" id="IPR013426">
    <property type="entry name" value="EpsH-like"/>
</dbReference>
<dbReference type="NCBIfam" id="TIGR02602">
    <property type="entry name" value="8TM_EpsH"/>
    <property type="match status" value="1"/>
</dbReference>
<evidence type="ECO:0000256" key="2">
    <source>
        <dbReference type="ARBA" id="ARBA00022475"/>
    </source>
</evidence>
<feature type="transmembrane region" description="Helical" evidence="8">
    <location>
        <begin position="98"/>
        <end position="118"/>
    </location>
</feature>
<dbReference type="GO" id="GO:0006508">
    <property type="term" value="P:proteolysis"/>
    <property type="evidence" value="ECO:0007669"/>
    <property type="project" value="UniProtKB-KW"/>
</dbReference>
<feature type="transmembrane region" description="Helical" evidence="8">
    <location>
        <begin position="254"/>
        <end position="272"/>
    </location>
</feature>
<name>A0A4V3CTY1_9BURK</name>
<keyword evidence="3" id="KW-0645">Protease</keyword>